<gene>
    <name evidence="13" type="ORF">NEOLI_004785</name>
</gene>
<keyword evidence="2" id="KW-0964">Secreted</keyword>
<evidence type="ECO:0000313" key="13">
    <source>
        <dbReference type="EMBL" id="OLL23275.1"/>
    </source>
</evidence>
<keyword evidence="5 8" id="KW-0378">Hydrolase</keyword>
<evidence type="ECO:0000259" key="10">
    <source>
        <dbReference type="Pfam" id="PF00082"/>
    </source>
</evidence>
<feature type="active site" description="Charge relay system" evidence="7 8">
    <location>
        <position position="236"/>
    </location>
</feature>
<dbReference type="PANTHER" id="PTHR43806:SF66">
    <property type="entry name" value="SERIN ENDOPEPTIDASE"/>
    <property type="match status" value="1"/>
</dbReference>
<dbReference type="SUPFAM" id="SSF52743">
    <property type="entry name" value="Subtilisin-like"/>
    <property type="match status" value="1"/>
</dbReference>
<evidence type="ECO:0000256" key="7">
    <source>
        <dbReference type="PIRSR" id="PIRSR615500-1"/>
    </source>
</evidence>
<keyword evidence="6 8" id="KW-0720">Serine protease</keyword>
<dbReference type="PROSITE" id="PS51892">
    <property type="entry name" value="SUBTILASE"/>
    <property type="match status" value="1"/>
</dbReference>
<dbReference type="AlphaFoldDB" id="A0A1U7LKU2"/>
<dbReference type="Gene3D" id="3.50.30.30">
    <property type="match status" value="1"/>
</dbReference>
<dbReference type="InterPro" id="IPR034187">
    <property type="entry name" value="Peptidases_S8_5"/>
</dbReference>
<dbReference type="Proteomes" id="UP000186594">
    <property type="component" value="Unassembled WGS sequence"/>
</dbReference>
<evidence type="ECO:0000256" key="1">
    <source>
        <dbReference type="ARBA" id="ARBA00011073"/>
    </source>
</evidence>
<evidence type="ECO:0000256" key="2">
    <source>
        <dbReference type="ARBA" id="ARBA00022512"/>
    </source>
</evidence>
<dbReference type="Gene3D" id="3.40.50.200">
    <property type="entry name" value="Peptidase S8/S53 domain"/>
    <property type="match status" value="2"/>
</dbReference>
<feature type="active site" description="Charge relay system" evidence="7 8">
    <location>
        <position position="546"/>
    </location>
</feature>
<evidence type="ECO:0000256" key="5">
    <source>
        <dbReference type="ARBA" id="ARBA00022801"/>
    </source>
</evidence>
<dbReference type="InterPro" id="IPR050131">
    <property type="entry name" value="Peptidase_S8_subtilisin-like"/>
</dbReference>
<dbReference type="OMA" id="FNHPALG"/>
<dbReference type="InterPro" id="IPR023828">
    <property type="entry name" value="Peptidase_S8_Ser-AS"/>
</dbReference>
<comment type="caution">
    <text evidence="13">The sequence shown here is derived from an EMBL/GenBank/DDBJ whole genome shotgun (WGS) entry which is preliminary data.</text>
</comment>
<evidence type="ECO:0000256" key="8">
    <source>
        <dbReference type="PROSITE-ProRule" id="PRU01240"/>
    </source>
</evidence>
<keyword evidence="2" id="KW-0134">Cell wall</keyword>
<protein>
    <submittedName>
        <fullName evidence="13">Minor extracellular protease vpr</fullName>
    </submittedName>
</protein>
<dbReference type="GO" id="GO:0004252">
    <property type="term" value="F:serine-type endopeptidase activity"/>
    <property type="evidence" value="ECO:0007669"/>
    <property type="project" value="UniProtKB-UniRule"/>
</dbReference>
<dbReference type="InterPro" id="IPR000209">
    <property type="entry name" value="Peptidase_S8/S53_dom"/>
</dbReference>
<organism evidence="13 14">
    <name type="scientific">Neolecta irregularis (strain DAH-3)</name>
    <dbReference type="NCBI Taxonomy" id="1198029"/>
    <lineage>
        <taxon>Eukaryota</taxon>
        <taxon>Fungi</taxon>
        <taxon>Dikarya</taxon>
        <taxon>Ascomycota</taxon>
        <taxon>Taphrinomycotina</taxon>
        <taxon>Neolectales</taxon>
        <taxon>Neolectaceae</taxon>
        <taxon>Neolecta</taxon>
    </lineage>
</organism>
<dbReference type="InterPro" id="IPR010435">
    <property type="entry name" value="C5a/SBT2-like_Fn3"/>
</dbReference>
<name>A0A1U7LKU2_NEOID</name>
<dbReference type="EMBL" id="LXFE01002011">
    <property type="protein sequence ID" value="OLL23275.1"/>
    <property type="molecule type" value="Genomic_DNA"/>
</dbReference>
<keyword evidence="3 8" id="KW-0645">Protease</keyword>
<dbReference type="Pfam" id="PF06280">
    <property type="entry name" value="fn3_5"/>
    <property type="match status" value="1"/>
</dbReference>
<dbReference type="CDD" id="cd07489">
    <property type="entry name" value="Peptidases_S8_5"/>
    <property type="match status" value="1"/>
</dbReference>
<evidence type="ECO:0000259" key="11">
    <source>
        <dbReference type="Pfam" id="PF02225"/>
    </source>
</evidence>
<dbReference type="OrthoDB" id="10256524at2759"/>
<evidence type="ECO:0000256" key="6">
    <source>
        <dbReference type="ARBA" id="ARBA00022825"/>
    </source>
</evidence>
<keyword evidence="4 9" id="KW-0732">Signal</keyword>
<evidence type="ECO:0000256" key="3">
    <source>
        <dbReference type="ARBA" id="ARBA00022670"/>
    </source>
</evidence>
<dbReference type="Pfam" id="PF02225">
    <property type="entry name" value="PA"/>
    <property type="match status" value="1"/>
</dbReference>
<dbReference type="STRING" id="1198029.A0A1U7LKU2"/>
<feature type="signal peptide" evidence="9">
    <location>
        <begin position="1"/>
        <end position="21"/>
    </location>
</feature>
<dbReference type="InterPro" id="IPR015500">
    <property type="entry name" value="Peptidase_S8_subtilisin-rel"/>
</dbReference>
<evidence type="ECO:0000259" key="12">
    <source>
        <dbReference type="Pfam" id="PF06280"/>
    </source>
</evidence>
<dbReference type="GO" id="GO:0006508">
    <property type="term" value="P:proteolysis"/>
    <property type="evidence" value="ECO:0007669"/>
    <property type="project" value="UniProtKB-KW"/>
</dbReference>
<dbReference type="InterPro" id="IPR003137">
    <property type="entry name" value="PA_domain"/>
</dbReference>
<sequence>MNLSWIFCLTIFASFHLVADAGFKTFRDMVTKHIHPHRHTDHVRHSIKHPTSPAGQKKVKGYIVQLSSPLIRVTREEHGLPLWAITNDFTLRRKFSSSAFLGCSFHLEDHSLLDQIRALPAVVKVSPIKMIPPPRIQTPILLDEERDMGKHLSEYKYLVHEATGVKKLHEQGIKGRRDILVCAVDTGVDYTLKALGGCFGPSPKCKIVVGEDLVGRDFKGHNDAVRGGPPLDQQGHGTHVSGIIIAEADQFVGVAPSVSLGMWKVFGPEGDTSNDALIEGIIAAKEAGCNVISLSLGGPNGWSEELLSTLVSNLADEGIFMSVALGNDGDLGLFASSSPADGLDVVAVGGTDSPGFWGFPAEITPENSKISSPIHYYRETIFSLDESLEVYVTSYNATVEADACEELPQNTPDLSKRIALIHRGKCPLSTKFENIQKKGANIYNNNLPLFPLGDIDDVKAAMITASDGKKIIKALNKGQSKVFFSQSDSQLQYLKNEFTRDLVSSWSSMGPLFEQQIKPDILAPGGNILSTFPKSMGGVAVISGTSMATPYIAGVAGLFQSVHGASAVNPLQLRDILVSTANQVNFYDQASSSVSNLLAPVIQAGGGLVQAHNAIKWSSRVHPTLLQLNDSTHARLSHQITIENHARKEVKYSFSAKGAGAIYTLPEDSIYPQTAPLKVESSVAVVVFSVDSLTIPAGNSATLSVDFKLPHDLNISRIPFHSGYVTISSSLRESFGIPYLGTTSNMNKVQLMEQSDSYPYLTDDMSDTGKRILENSIFKIGMKAPTVVFSMAMGSSLLTIQVFNATKITDTILQNGDLSNTLGENLPDYPSRYLPRYASDPPVANVEIWNGTLASGQKIKPGSYKILISALKIFGKQNNPKDWERWWSVAFIMEE</sequence>
<dbReference type="PRINTS" id="PR00723">
    <property type="entry name" value="SUBTILISIN"/>
</dbReference>
<evidence type="ECO:0000256" key="9">
    <source>
        <dbReference type="SAM" id="SignalP"/>
    </source>
</evidence>
<dbReference type="InterPro" id="IPR036852">
    <property type="entry name" value="Peptidase_S8/S53_dom_sf"/>
</dbReference>
<proteinExistence type="inferred from homology"/>
<dbReference type="GO" id="GO:0016020">
    <property type="term" value="C:membrane"/>
    <property type="evidence" value="ECO:0007669"/>
    <property type="project" value="InterPro"/>
</dbReference>
<feature type="active site" description="Charge relay system" evidence="7 8">
    <location>
        <position position="185"/>
    </location>
</feature>
<accession>A0A1U7LKU2</accession>
<keyword evidence="14" id="KW-1185">Reference proteome</keyword>
<dbReference type="Pfam" id="PF00082">
    <property type="entry name" value="Peptidase_S8"/>
    <property type="match status" value="1"/>
</dbReference>
<feature type="chain" id="PRO_5012572465" evidence="9">
    <location>
        <begin position="22"/>
        <end position="895"/>
    </location>
</feature>
<comment type="similarity">
    <text evidence="1 8">Belongs to the peptidase S8 family.</text>
</comment>
<feature type="domain" description="PA" evidence="11">
    <location>
        <begin position="400"/>
        <end position="471"/>
    </location>
</feature>
<feature type="domain" description="C5a peptidase/Subtilisin-like protease SBT2-like Fn3-like" evidence="12">
    <location>
        <begin position="628"/>
        <end position="740"/>
    </location>
</feature>
<dbReference type="PANTHER" id="PTHR43806">
    <property type="entry name" value="PEPTIDASE S8"/>
    <property type="match status" value="1"/>
</dbReference>
<dbReference type="PROSITE" id="PS00138">
    <property type="entry name" value="SUBTILASE_SER"/>
    <property type="match status" value="1"/>
</dbReference>
<reference evidence="13 14" key="1">
    <citation type="submission" date="2016-04" db="EMBL/GenBank/DDBJ databases">
        <title>Evolutionary innovation and constraint leading to complex multicellularity in the Ascomycota.</title>
        <authorList>
            <person name="Cisse O."/>
            <person name="Nguyen A."/>
            <person name="Hewitt D.A."/>
            <person name="Jedd G."/>
            <person name="Stajich J.E."/>
        </authorList>
    </citation>
    <scope>NUCLEOTIDE SEQUENCE [LARGE SCALE GENOMIC DNA]</scope>
    <source>
        <strain evidence="13 14">DAH-3</strain>
    </source>
</reference>
<evidence type="ECO:0000313" key="14">
    <source>
        <dbReference type="Proteomes" id="UP000186594"/>
    </source>
</evidence>
<feature type="domain" description="Peptidase S8/S53" evidence="10">
    <location>
        <begin position="177"/>
        <end position="584"/>
    </location>
</feature>
<evidence type="ECO:0000256" key="4">
    <source>
        <dbReference type="ARBA" id="ARBA00022729"/>
    </source>
</evidence>